<dbReference type="Pfam" id="PF22486">
    <property type="entry name" value="MATH_2"/>
    <property type="match status" value="2"/>
</dbReference>
<evidence type="ECO:0000256" key="3">
    <source>
        <dbReference type="ARBA" id="ARBA00022786"/>
    </source>
</evidence>
<evidence type="ECO:0000256" key="1">
    <source>
        <dbReference type="ARBA" id="ARBA00009085"/>
    </source>
</evidence>
<keyword evidence="2" id="KW-0645">Protease</keyword>
<feature type="domain" description="MATH" evidence="9">
    <location>
        <begin position="44"/>
        <end position="223"/>
    </location>
</feature>
<feature type="compositionally biased region" description="Polar residues" evidence="8">
    <location>
        <begin position="23"/>
        <end position="35"/>
    </location>
</feature>
<sequence>MARELVDERSTSFAAHKRRKTTDSGPQPENATIVDSQPGKDPSPFKFTWRIERFSWRNEIKLCSDVFDVGGYKWHVIIFPEGDNAMDHLSMYFGVADSENLPNGWSIYAQFTMSLVNQINAEDSVTKGTLFSIQFVPYRCYKMSNAGIKSKECCKFFIAFVEREFYTCCTALSPRSLHDCDLRHRFNEQECDWGEPSFIPLDELSDPSRGYVVNNTLVVEVEVTRNVDEKDIADHVRVVRDEDLAQQIGKDIYFDLVDPDKVSSFRVPKNTTFKDFKKLLAKEFDIPAGFQRFWYWARSQNHTYRPIRPMRQTEEARSVGQIVLFLEVERGPDLRPMAPVPVTMRKHDILLFFKLYDPEKEELRYVGRLFVNCYSNPSAILARINKLAGYDLDEEIELYEEIEFEPNVKCDPVDKKLTFTESKLNNGAIICFQKASAVDNEKHFRYPDVPSYMKYVHNRQVPICLSDIEPKDEESLEEKNENIISEETNVDKNIEAQQSKGENEGTSKSNTSKLVSIDSEEFDAMVDEDVIAAIDRVLSEGITLSLKSQHSVQGREYSKRDPNLPEQLLQELRDIAFKGDLVEKLKEGLTSKVNFNAVKEKIDANADAFSSLQLEQVGAVVNLLNNIVRMLEKIENLKKERNIAKKSTDQDSEALKETRQKILNSMTSFTNDQTELNSLDAQIAKLQEDRAKIAEIQDQEKDKITSLNKDVKSIFQHLVDDQIKLKSVGRSNSGNSI</sequence>
<evidence type="ECO:0000256" key="6">
    <source>
        <dbReference type="ARBA" id="ARBA00023054"/>
    </source>
</evidence>
<dbReference type="PANTHER" id="PTHR46236">
    <property type="entry name" value="TRAF-LIKE SUPERFAMILY PROTEIN"/>
    <property type="match status" value="1"/>
</dbReference>
<dbReference type="Gene3D" id="2.60.210.10">
    <property type="entry name" value="Apoptosis, Tumor Necrosis Factor Receptor Associated Protein 2, Chain A"/>
    <property type="match status" value="1"/>
</dbReference>
<accession>A0A396HWE3</accession>
<evidence type="ECO:0000256" key="7">
    <source>
        <dbReference type="SAM" id="Coils"/>
    </source>
</evidence>
<feature type="region of interest" description="Disordered" evidence="8">
    <location>
        <begin position="1"/>
        <end position="41"/>
    </location>
</feature>
<feature type="coiled-coil region" evidence="7">
    <location>
        <begin position="620"/>
        <end position="699"/>
    </location>
</feature>
<dbReference type="Gene3D" id="3.10.20.90">
    <property type="entry name" value="Phosphatidylinositol 3-kinase Catalytic Subunit, Chain A, domain 1"/>
    <property type="match status" value="1"/>
</dbReference>
<comment type="similarity">
    <text evidence="1">Belongs to the peptidase C19 family.</text>
</comment>
<evidence type="ECO:0000313" key="10">
    <source>
        <dbReference type="EMBL" id="RHN57670.1"/>
    </source>
</evidence>
<dbReference type="CDD" id="cd17039">
    <property type="entry name" value="Ubl_ubiquitin_like"/>
    <property type="match status" value="1"/>
</dbReference>
<keyword evidence="5" id="KW-0788">Thiol protease</keyword>
<dbReference type="Pfam" id="PF12436">
    <property type="entry name" value="USP7_ICP0_bdg"/>
    <property type="match status" value="1"/>
</dbReference>
<dbReference type="CDD" id="cd00121">
    <property type="entry name" value="MATH"/>
    <property type="match status" value="1"/>
</dbReference>
<dbReference type="InterPro" id="IPR008974">
    <property type="entry name" value="TRAF-like"/>
</dbReference>
<organism evidence="10">
    <name type="scientific">Medicago truncatula</name>
    <name type="common">Barrel medic</name>
    <name type="synonym">Medicago tribuloides</name>
    <dbReference type="NCBI Taxonomy" id="3880"/>
    <lineage>
        <taxon>Eukaryota</taxon>
        <taxon>Viridiplantae</taxon>
        <taxon>Streptophyta</taxon>
        <taxon>Embryophyta</taxon>
        <taxon>Tracheophyta</taxon>
        <taxon>Spermatophyta</taxon>
        <taxon>Magnoliopsida</taxon>
        <taxon>eudicotyledons</taxon>
        <taxon>Gunneridae</taxon>
        <taxon>Pentapetalae</taxon>
        <taxon>rosids</taxon>
        <taxon>fabids</taxon>
        <taxon>Fabales</taxon>
        <taxon>Fabaceae</taxon>
        <taxon>Papilionoideae</taxon>
        <taxon>50 kb inversion clade</taxon>
        <taxon>NPAAA clade</taxon>
        <taxon>Hologalegina</taxon>
        <taxon>IRL clade</taxon>
        <taxon>Trifolieae</taxon>
        <taxon>Medicago</taxon>
    </lineage>
</organism>
<dbReference type="PANTHER" id="PTHR46236:SF35">
    <property type="entry name" value="MATH DOMAIN-CONTAINING PROTEIN"/>
    <property type="match status" value="1"/>
</dbReference>
<feature type="region of interest" description="Disordered" evidence="8">
    <location>
        <begin position="472"/>
        <end position="492"/>
    </location>
</feature>
<dbReference type="InterPro" id="IPR050804">
    <property type="entry name" value="MCC"/>
</dbReference>
<dbReference type="InterPro" id="IPR002083">
    <property type="entry name" value="MATH/TRAF_dom"/>
</dbReference>
<keyword evidence="6 7" id="KW-0175">Coiled coil</keyword>
<name>A0A396HWE3_MEDTR</name>
<evidence type="ECO:0000256" key="8">
    <source>
        <dbReference type="SAM" id="MobiDB-lite"/>
    </source>
</evidence>
<proteinExistence type="inferred from homology"/>
<evidence type="ECO:0000256" key="2">
    <source>
        <dbReference type="ARBA" id="ARBA00022670"/>
    </source>
</evidence>
<dbReference type="InterPro" id="IPR024729">
    <property type="entry name" value="USP7_ICP0-binding_dom"/>
</dbReference>
<protein>
    <submittedName>
        <fullName evidence="10">Putative ubiquitinyl hydrolase 1</fullName>
        <ecNumber evidence="10">3.4.19.12</ecNumber>
    </submittedName>
</protein>
<keyword evidence="3" id="KW-0833">Ubl conjugation pathway</keyword>
<gene>
    <name evidence="10" type="ORF">MtrunA17_Chr5g0442971</name>
</gene>
<dbReference type="FunFam" id="3.10.20.90:FF:000050">
    <property type="entry name" value="Ubiquitin carboxyl-terminal hydrolase 13"/>
    <property type="match status" value="1"/>
</dbReference>
<comment type="caution">
    <text evidence="10">The sequence shown here is derived from an EMBL/GenBank/DDBJ whole genome shotgun (WGS) entry which is preliminary data.</text>
</comment>
<dbReference type="EMBL" id="PSQE01000005">
    <property type="protein sequence ID" value="RHN57670.1"/>
    <property type="molecule type" value="Genomic_DNA"/>
</dbReference>
<dbReference type="GO" id="GO:0004843">
    <property type="term" value="F:cysteine-type deubiquitinase activity"/>
    <property type="evidence" value="ECO:0007669"/>
    <property type="project" value="UniProtKB-EC"/>
</dbReference>
<evidence type="ECO:0000256" key="4">
    <source>
        <dbReference type="ARBA" id="ARBA00022801"/>
    </source>
</evidence>
<feature type="compositionally biased region" description="Basic and acidic residues" evidence="8">
    <location>
        <begin position="1"/>
        <end position="10"/>
    </location>
</feature>
<dbReference type="PROSITE" id="PS50144">
    <property type="entry name" value="MATH"/>
    <property type="match status" value="1"/>
</dbReference>
<dbReference type="Gramene" id="rna33249">
    <property type="protein sequence ID" value="RHN57670.1"/>
    <property type="gene ID" value="gene33249"/>
</dbReference>
<reference evidence="10" key="1">
    <citation type="journal article" date="2018" name="Nat. Plants">
        <title>Whole-genome landscape of Medicago truncatula symbiotic genes.</title>
        <authorList>
            <person name="Pecrix Y."/>
            <person name="Gamas P."/>
            <person name="Carrere S."/>
        </authorList>
    </citation>
    <scope>NUCLEOTIDE SEQUENCE</scope>
    <source>
        <tissue evidence="10">Leaves</tissue>
    </source>
</reference>
<evidence type="ECO:0000259" key="9">
    <source>
        <dbReference type="PROSITE" id="PS50144"/>
    </source>
</evidence>
<dbReference type="GO" id="GO:0005634">
    <property type="term" value="C:nucleus"/>
    <property type="evidence" value="ECO:0007669"/>
    <property type="project" value="UniProtKB-ARBA"/>
</dbReference>
<dbReference type="EC" id="3.4.19.12" evidence="10"/>
<dbReference type="Proteomes" id="UP000265566">
    <property type="component" value="Chromosome 5"/>
</dbReference>
<dbReference type="SMART" id="SM00061">
    <property type="entry name" value="MATH"/>
    <property type="match status" value="1"/>
</dbReference>
<dbReference type="GO" id="GO:0006508">
    <property type="term" value="P:proteolysis"/>
    <property type="evidence" value="ECO:0007669"/>
    <property type="project" value="UniProtKB-KW"/>
</dbReference>
<dbReference type="AlphaFoldDB" id="A0A396HWE3"/>
<evidence type="ECO:0000256" key="5">
    <source>
        <dbReference type="ARBA" id="ARBA00022807"/>
    </source>
</evidence>
<keyword evidence="4 10" id="KW-0378">Hydrolase</keyword>
<dbReference type="SUPFAM" id="SSF49599">
    <property type="entry name" value="TRAF domain-like"/>
    <property type="match status" value="1"/>
</dbReference>